<dbReference type="InterPro" id="IPR017441">
    <property type="entry name" value="Protein_kinase_ATP_BS"/>
</dbReference>
<evidence type="ECO:0000256" key="1">
    <source>
        <dbReference type="ARBA" id="ARBA00022741"/>
    </source>
</evidence>
<dbReference type="PROSITE" id="PS00107">
    <property type="entry name" value="PROTEIN_KINASE_ATP"/>
    <property type="match status" value="1"/>
</dbReference>
<reference evidence="7" key="2">
    <citation type="submission" date="2025-09" db="UniProtKB">
        <authorList>
            <consortium name="Ensembl"/>
        </authorList>
    </citation>
    <scope>IDENTIFICATION</scope>
</reference>
<keyword evidence="8" id="KW-1185">Reference proteome</keyword>
<evidence type="ECO:0000259" key="6">
    <source>
        <dbReference type="PROSITE" id="PS50011"/>
    </source>
</evidence>
<dbReference type="PANTHER" id="PTHR44329:SF297">
    <property type="entry name" value="RECEPTOR-INTERACTING SERINE_THREONINE-PROTEIN KINASE 3"/>
    <property type="match status" value="1"/>
</dbReference>
<dbReference type="GO" id="GO:0004706">
    <property type="term" value="F:JUN kinase kinase kinase activity"/>
    <property type="evidence" value="ECO:0007669"/>
    <property type="project" value="TreeGrafter"/>
</dbReference>
<keyword evidence="2 3" id="KW-0067">ATP-binding</keyword>
<dbReference type="GeneTree" id="ENSGT00940000160206"/>
<feature type="compositionally biased region" description="Basic and acidic residues" evidence="5">
    <location>
        <begin position="376"/>
        <end position="387"/>
    </location>
</feature>
<feature type="region of interest" description="Disordered" evidence="5">
    <location>
        <begin position="314"/>
        <end position="429"/>
    </location>
</feature>
<evidence type="ECO:0000256" key="3">
    <source>
        <dbReference type="PROSITE-ProRule" id="PRU10141"/>
    </source>
</evidence>
<dbReference type="Ensembl" id="ENSCLMT00005041451.1">
    <property type="protein sequence ID" value="ENSCLMP00005039955.1"/>
    <property type="gene ID" value="ENSCLMG00005018821.1"/>
</dbReference>
<dbReference type="SMART" id="SM00220">
    <property type="entry name" value="S_TKc"/>
    <property type="match status" value="1"/>
</dbReference>
<keyword evidence="4" id="KW-0418">Kinase</keyword>
<accession>A0A8C3ABQ0</accession>
<keyword evidence="4" id="KW-0723">Serine/threonine-protein kinase</keyword>
<dbReference type="CTD" id="11035"/>
<evidence type="ECO:0000256" key="5">
    <source>
        <dbReference type="SAM" id="MobiDB-lite"/>
    </source>
</evidence>
<evidence type="ECO:0000313" key="7">
    <source>
        <dbReference type="Ensembl" id="ENSCLMP00005039955.1"/>
    </source>
</evidence>
<gene>
    <name evidence="7" type="primary">ripk3</name>
</gene>
<dbReference type="Gene3D" id="1.10.510.10">
    <property type="entry name" value="Transferase(Phosphotransferase) domain 1"/>
    <property type="match status" value="1"/>
</dbReference>
<dbReference type="PROSITE" id="PS50011">
    <property type="entry name" value="PROTEIN_KINASE_DOM"/>
    <property type="match status" value="1"/>
</dbReference>
<dbReference type="PANTHER" id="PTHR44329">
    <property type="entry name" value="SERINE/THREONINE-PROTEIN KINASE TNNI3K-RELATED"/>
    <property type="match status" value="1"/>
</dbReference>
<evidence type="ECO:0000256" key="2">
    <source>
        <dbReference type="ARBA" id="ARBA00022840"/>
    </source>
</evidence>
<dbReference type="SUPFAM" id="SSF56112">
    <property type="entry name" value="Protein kinase-like (PK-like)"/>
    <property type="match status" value="1"/>
</dbReference>
<evidence type="ECO:0000313" key="8">
    <source>
        <dbReference type="Proteomes" id="UP000694565"/>
    </source>
</evidence>
<feature type="region of interest" description="Disordered" evidence="5">
    <location>
        <begin position="466"/>
        <end position="493"/>
    </location>
</feature>
<evidence type="ECO:0000256" key="4">
    <source>
        <dbReference type="RuleBase" id="RU000304"/>
    </source>
</evidence>
<keyword evidence="4" id="KW-0808">Transferase</keyword>
<dbReference type="InterPro" id="IPR008271">
    <property type="entry name" value="Ser/Thr_kinase_AS"/>
</dbReference>
<feature type="binding site" evidence="3">
    <location>
        <position position="39"/>
    </location>
    <ligand>
        <name>ATP</name>
        <dbReference type="ChEBI" id="CHEBI:30616"/>
    </ligand>
</feature>
<dbReference type="PROSITE" id="PS00108">
    <property type="entry name" value="PROTEIN_KINASE_ST"/>
    <property type="match status" value="1"/>
</dbReference>
<proteinExistence type="inferred from homology"/>
<dbReference type="InterPro" id="IPR011009">
    <property type="entry name" value="Kinase-like_dom_sf"/>
</dbReference>
<dbReference type="Proteomes" id="UP000694565">
    <property type="component" value="Unplaced"/>
</dbReference>
<dbReference type="InterPro" id="IPR051681">
    <property type="entry name" value="Ser/Thr_Kinases-Pseudokinases"/>
</dbReference>
<dbReference type="InterPro" id="IPR000719">
    <property type="entry name" value="Prot_kinase_dom"/>
</dbReference>
<comment type="similarity">
    <text evidence="4">Belongs to the protein kinase superfamily.</text>
</comment>
<dbReference type="RefSeq" id="XP_034412748.1">
    <property type="nucleotide sequence ID" value="XM_034556857.1"/>
</dbReference>
<dbReference type="AlphaFoldDB" id="A0A8C3ABQ0"/>
<feature type="domain" description="Protein kinase" evidence="6">
    <location>
        <begin position="10"/>
        <end position="285"/>
    </location>
</feature>
<sequence>MSGLIRDSSLRGWKAIGSGGFGQIFKARHCAWGCDVAVKLLRFDDGTTSASLLREIDMMRLGSSPHVILVRGLFEGRVPPSSYTQLGLVMEFMERGSLATLQDRLHEAPPWPLVFRLAHQVALGINFLHSLTPALLHLDLKPGNVLLDNDLNAKITDFGLSRFYHSATRGSQKDGDEEGGGTISYMPPEAFDLSYKPGREFDVYSYGILLWSIVSGTKPYAHAKSSLVRFRIPEGDRPPLDGIRLQAAELAELTRLTELMERCWHTEPQRRPSTLACTTEAEELYNMHKLNISDAVHRVLKKLDQKEEEIMREQMERVHVSPVSVSESEEAKIRDTVPTGRPPIQEMDDSGNANRRDVATANGLPTSRPASGCYDDVSRQSTDDGVKRSSVCPIQPAPASTGTSHRDRTAKPSPKGFPPQYHRQLSSPGTFTCQPAAAARVQMNFSNVTGFQYGNNNTMNLEVREHSARKRHTTAPPRVNLQGSCKDKTGGGR</sequence>
<dbReference type="GO" id="GO:0005524">
    <property type="term" value="F:ATP binding"/>
    <property type="evidence" value="ECO:0007669"/>
    <property type="project" value="UniProtKB-UniRule"/>
</dbReference>
<protein>
    <submittedName>
        <fullName evidence="7">Receptor-interacting serine-threonine kinase 3</fullName>
    </submittedName>
</protein>
<dbReference type="Pfam" id="PF00069">
    <property type="entry name" value="Pkinase"/>
    <property type="match status" value="1"/>
</dbReference>
<organism evidence="7 8">
    <name type="scientific">Cyclopterus lumpus</name>
    <name type="common">Lumpsucker</name>
    <dbReference type="NCBI Taxonomy" id="8103"/>
    <lineage>
        <taxon>Eukaryota</taxon>
        <taxon>Metazoa</taxon>
        <taxon>Chordata</taxon>
        <taxon>Craniata</taxon>
        <taxon>Vertebrata</taxon>
        <taxon>Euteleostomi</taxon>
        <taxon>Actinopterygii</taxon>
        <taxon>Neopterygii</taxon>
        <taxon>Teleostei</taxon>
        <taxon>Neoteleostei</taxon>
        <taxon>Acanthomorphata</taxon>
        <taxon>Eupercaria</taxon>
        <taxon>Perciformes</taxon>
        <taxon>Cottioidei</taxon>
        <taxon>Cottales</taxon>
        <taxon>Cyclopteridae</taxon>
        <taxon>Cyclopterus</taxon>
    </lineage>
</organism>
<reference evidence="7" key="1">
    <citation type="submission" date="2025-08" db="UniProtKB">
        <authorList>
            <consortium name="Ensembl"/>
        </authorList>
    </citation>
    <scope>IDENTIFICATION</scope>
</reference>
<keyword evidence="1 3" id="KW-0547">Nucleotide-binding</keyword>
<name>A0A8C3ABQ0_CYCLU</name>
<dbReference type="GeneID" id="117747537"/>